<protein>
    <submittedName>
        <fullName evidence="2">ImmA/IrrE family metallo-endopeptidase</fullName>
    </submittedName>
</protein>
<accession>A0A5C8EMF1</accession>
<sequence>MTIENLKNILVGKNAKDILEFSKIYSLPIDIKYILQDKLEININDNLDWDRLALDGCVYLNNKGYPEIWINTSMPENRQNFTLAHELGHIINDILPNIEKYNNPIEDNYSTLYRNGNINKIEKMANSFAAELLMPKEFIYKEAKNLTESKDFDALTLEQVIKRMSNRFRVSFDAMKWRLVNLGYIDKSKIF</sequence>
<dbReference type="RefSeq" id="WP_147527016.1">
    <property type="nucleotide sequence ID" value="NZ_CATXRK010000009.1"/>
</dbReference>
<comment type="caution">
    <text evidence="2">The sequence shown here is derived from an EMBL/GenBank/DDBJ whole genome shotgun (WGS) entry which is preliminary data.</text>
</comment>
<feature type="domain" description="IrrE N-terminal-like" evidence="1">
    <location>
        <begin position="65"/>
        <end position="179"/>
    </location>
</feature>
<organism evidence="2 4">
    <name type="scientific">Brachyspira aalborgi</name>
    <dbReference type="NCBI Taxonomy" id="29522"/>
    <lineage>
        <taxon>Bacteria</taxon>
        <taxon>Pseudomonadati</taxon>
        <taxon>Spirochaetota</taxon>
        <taxon>Spirochaetia</taxon>
        <taxon>Brachyspirales</taxon>
        <taxon>Brachyspiraceae</taxon>
        <taxon>Brachyspira</taxon>
    </lineage>
</organism>
<dbReference type="PANTHER" id="PTHR43236:SF1">
    <property type="entry name" value="BLL7220 PROTEIN"/>
    <property type="match status" value="1"/>
</dbReference>
<dbReference type="Gene3D" id="1.10.10.2910">
    <property type="match status" value="1"/>
</dbReference>
<dbReference type="InterPro" id="IPR052345">
    <property type="entry name" value="Rad_response_metalloprotease"/>
</dbReference>
<evidence type="ECO:0000313" key="5">
    <source>
        <dbReference type="Proteomes" id="UP000324574"/>
    </source>
</evidence>
<dbReference type="Proteomes" id="UP000324574">
    <property type="component" value="Unassembled WGS sequence"/>
</dbReference>
<dbReference type="Proteomes" id="UP000322814">
    <property type="component" value="Unassembled WGS sequence"/>
</dbReference>
<dbReference type="EMBL" id="SAYG01000009">
    <property type="protein sequence ID" value="TXJ44318.1"/>
    <property type="molecule type" value="Genomic_DNA"/>
</dbReference>
<proteinExistence type="predicted"/>
<evidence type="ECO:0000313" key="3">
    <source>
        <dbReference type="EMBL" id="TXJ44318.1"/>
    </source>
</evidence>
<dbReference type="InterPro" id="IPR010359">
    <property type="entry name" value="IrrE_HExxH"/>
</dbReference>
<evidence type="ECO:0000313" key="4">
    <source>
        <dbReference type="Proteomes" id="UP000322814"/>
    </source>
</evidence>
<evidence type="ECO:0000259" key="1">
    <source>
        <dbReference type="Pfam" id="PF06114"/>
    </source>
</evidence>
<dbReference type="Pfam" id="PF06114">
    <property type="entry name" value="Peptidase_M78"/>
    <property type="match status" value="1"/>
</dbReference>
<reference evidence="4 5" key="1">
    <citation type="journal article" date="1992" name="Lakartidningen">
        <title>[Penicillin V and not amoxicillin is the first choice preparation in acute otitis].</title>
        <authorList>
            <person name="Kamme C."/>
            <person name="Lundgren K."/>
            <person name="Prellner K."/>
        </authorList>
    </citation>
    <scope>NUCLEOTIDE SEQUENCE [LARGE SCALE GENOMIC DNA]</scope>
    <source>
        <strain evidence="3 5">PC3714II</strain>
        <strain evidence="2 4">PC4580III</strain>
    </source>
</reference>
<reference evidence="2" key="2">
    <citation type="submission" date="2019-01" db="EMBL/GenBank/DDBJ databases">
        <authorList>
            <person name="Thorell K."/>
        </authorList>
    </citation>
    <scope>NUCLEOTIDE SEQUENCE</scope>
    <source>
        <strain evidence="3">PC3714II</strain>
        <strain evidence="2">PC4580III</strain>
    </source>
</reference>
<gene>
    <name evidence="3" type="ORF">EPJ70_08795</name>
    <name evidence="2" type="ORF">EPJ78_05610</name>
</gene>
<dbReference type="AlphaFoldDB" id="A0A5C8EMF1"/>
<name>A0A5C8EMF1_9SPIR</name>
<evidence type="ECO:0000313" key="2">
    <source>
        <dbReference type="EMBL" id="TXJ38174.1"/>
    </source>
</evidence>
<dbReference type="EMBL" id="SAYB01000003">
    <property type="protein sequence ID" value="TXJ38174.1"/>
    <property type="molecule type" value="Genomic_DNA"/>
</dbReference>
<dbReference type="PANTHER" id="PTHR43236">
    <property type="entry name" value="ANTITOXIN HIGA1"/>
    <property type="match status" value="1"/>
</dbReference>